<feature type="transmembrane region" description="Helical" evidence="1">
    <location>
        <begin position="106"/>
        <end position="127"/>
    </location>
</feature>
<keyword evidence="1" id="KW-0472">Membrane</keyword>
<protein>
    <submittedName>
        <fullName evidence="2">Rod shape-determining protein MreD</fullName>
    </submittedName>
</protein>
<feature type="transmembrane region" description="Helical" evidence="1">
    <location>
        <begin position="74"/>
        <end position="94"/>
    </location>
</feature>
<dbReference type="AlphaFoldDB" id="A0A7X9UBR7"/>
<dbReference type="EMBL" id="JABBCP010000002">
    <property type="protein sequence ID" value="NMF55574.1"/>
    <property type="molecule type" value="Genomic_DNA"/>
</dbReference>
<evidence type="ECO:0000313" key="2">
    <source>
        <dbReference type="EMBL" id="NMF55574.1"/>
    </source>
</evidence>
<sequence>MQLKDMGKTRSATVALCIAAVALQIGFAPQIEVMGGRINFMLILACVFILSGDTHRATIAGFFCGIAYDLTASVPVGLMSLILTVACFISSGMFRGVQIGLNPNALRCTAIVMFAVNVLYGLLLFFMHVQTDLFWAIIGHGLSSTLLSLLVAVPFFVLAGSALSQGGFSARSRGTRYKGLR</sequence>
<accession>A0A7X9UBR7</accession>
<comment type="caution">
    <text evidence="2">The sequence shown here is derived from an EMBL/GenBank/DDBJ whole genome shotgun (WGS) entry which is preliminary data.</text>
</comment>
<gene>
    <name evidence="2" type="ORF">HF320_04420</name>
</gene>
<keyword evidence="3" id="KW-1185">Reference proteome</keyword>
<keyword evidence="1" id="KW-0812">Transmembrane</keyword>
<keyword evidence="1" id="KW-1133">Transmembrane helix</keyword>
<evidence type="ECO:0000313" key="3">
    <source>
        <dbReference type="Proteomes" id="UP000546970"/>
    </source>
</evidence>
<dbReference type="RefSeq" id="WP_169277223.1">
    <property type="nucleotide sequence ID" value="NZ_JABBCP010000002.1"/>
</dbReference>
<feature type="transmembrane region" description="Helical" evidence="1">
    <location>
        <begin position="133"/>
        <end position="163"/>
    </location>
</feature>
<feature type="transmembrane region" description="Helical" evidence="1">
    <location>
        <begin position="12"/>
        <end position="28"/>
    </location>
</feature>
<proteinExistence type="predicted"/>
<evidence type="ECO:0000256" key="1">
    <source>
        <dbReference type="SAM" id="Phobius"/>
    </source>
</evidence>
<name>A0A7X9UBR7_9ACTN</name>
<reference evidence="2 3" key="1">
    <citation type="submission" date="2020-04" db="EMBL/GenBank/DDBJ databases">
        <title>Collinsella sp. KGMB02528 nov., an anaerobic actinobacterium isolated from human feces.</title>
        <authorList>
            <person name="Han K.-I."/>
            <person name="Eom M.K."/>
            <person name="Kim J.-S."/>
            <person name="Lee K.C."/>
            <person name="Suh M.K."/>
            <person name="Park S.-H."/>
            <person name="Lee J.H."/>
            <person name="Kang S.W."/>
            <person name="Park J.-E."/>
            <person name="Oh B.S."/>
            <person name="Yu S.Y."/>
            <person name="Choi S.-H."/>
            <person name="Lee D.H."/>
            <person name="Yoon H."/>
            <person name="Kim B.-Y."/>
            <person name="Lee J.H."/>
            <person name="Lee J.-S."/>
        </authorList>
    </citation>
    <scope>NUCLEOTIDE SEQUENCE [LARGE SCALE GENOMIC DNA]</scope>
    <source>
        <strain evidence="2 3">KGMB02528</strain>
    </source>
</reference>
<organism evidence="2 3">
    <name type="scientific">Collinsella acetigenes</name>
    <dbReference type="NCBI Taxonomy" id="2713419"/>
    <lineage>
        <taxon>Bacteria</taxon>
        <taxon>Bacillati</taxon>
        <taxon>Actinomycetota</taxon>
        <taxon>Coriobacteriia</taxon>
        <taxon>Coriobacteriales</taxon>
        <taxon>Coriobacteriaceae</taxon>
        <taxon>Collinsella</taxon>
    </lineage>
</organism>
<dbReference type="Proteomes" id="UP000546970">
    <property type="component" value="Unassembled WGS sequence"/>
</dbReference>